<dbReference type="GO" id="GO:0006351">
    <property type="term" value="P:DNA-templated transcription"/>
    <property type="evidence" value="ECO:0007669"/>
    <property type="project" value="TreeGrafter"/>
</dbReference>
<dbReference type="PANTHER" id="PTHR30537">
    <property type="entry name" value="HTH-TYPE TRANSCRIPTIONAL REGULATOR"/>
    <property type="match status" value="1"/>
</dbReference>
<dbReference type="InterPro" id="IPR036388">
    <property type="entry name" value="WH-like_DNA-bd_sf"/>
</dbReference>
<dbReference type="Gene3D" id="1.10.10.10">
    <property type="entry name" value="Winged helix-like DNA-binding domain superfamily/Winged helix DNA-binding domain"/>
    <property type="match status" value="1"/>
</dbReference>
<gene>
    <name evidence="6" type="ORF">DJ019_16530</name>
</gene>
<dbReference type="InterPro" id="IPR058163">
    <property type="entry name" value="LysR-type_TF_proteobact-type"/>
</dbReference>
<sequence>MFDWNDLKAFLAVARGGSTLAASKALGVNQTTVARRIESLEHELGFKLFERGQTGSRLTEAGEALISEAENVERAAIRFENHAASQMRGVAGALRLTTNELVANTMIIPALAEFRKLHPDVQVDLVITDRSLDLASGEADLAIRTAVELAASDLVARKITEHPMALYCSREYAIRRGTPGSLDELKDHDLIDVAPEGGEIAAATWMMRYSGGKPPITRSNSMGSLVYAVKAGLGIGALPCTVADPDRELVRCSEDIPEGRASSWIVTRRELKDTPRVRAFIDFLVPYLQDFFKRVEERSRLRREEDAAAVVPFPIRGVG</sequence>
<keyword evidence="2" id="KW-0805">Transcription regulation</keyword>
<evidence type="ECO:0000256" key="2">
    <source>
        <dbReference type="ARBA" id="ARBA00023015"/>
    </source>
</evidence>
<dbReference type="Proteomes" id="UP000249524">
    <property type="component" value="Unassembled WGS sequence"/>
</dbReference>
<evidence type="ECO:0000256" key="1">
    <source>
        <dbReference type="ARBA" id="ARBA00009437"/>
    </source>
</evidence>
<comment type="caution">
    <text evidence="6">The sequence shown here is derived from an EMBL/GenBank/DDBJ whole genome shotgun (WGS) entry which is preliminary data.</text>
</comment>
<dbReference type="SUPFAM" id="SSF46785">
    <property type="entry name" value="Winged helix' DNA-binding domain"/>
    <property type="match status" value="1"/>
</dbReference>
<proteinExistence type="inferred from homology"/>
<feature type="domain" description="HTH lysR-type" evidence="5">
    <location>
        <begin position="2"/>
        <end position="59"/>
    </location>
</feature>
<name>A0A328B865_9CAUL</name>
<dbReference type="OrthoDB" id="9787460at2"/>
<keyword evidence="7" id="KW-1185">Reference proteome</keyword>
<dbReference type="GO" id="GO:0043565">
    <property type="term" value="F:sequence-specific DNA binding"/>
    <property type="evidence" value="ECO:0007669"/>
    <property type="project" value="TreeGrafter"/>
</dbReference>
<dbReference type="InterPro" id="IPR036390">
    <property type="entry name" value="WH_DNA-bd_sf"/>
</dbReference>
<dbReference type="InterPro" id="IPR005119">
    <property type="entry name" value="LysR_subst-bd"/>
</dbReference>
<evidence type="ECO:0000259" key="5">
    <source>
        <dbReference type="PROSITE" id="PS50931"/>
    </source>
</evidence>
<dbReference type="GO" id="GO:0003700">
    <property type="term" value="F:DNA-binding transcription factor activity"/>
    <property type="evidence" value="ECO:0007669"/>
    <property type="project" value="InterPro"/>
</dbReference>
<dbReference type="RefSeq" id="WP_111277173.1">
    <property type="nucleotide sequence ID" value="NZ_QFYS01000008.1"/>
</dbReference>
<dbReference type="Gene3D" id="3.40.190.290">
    <property type="match status" value="1"/>
</dbReference>
<dbReference type="AlphaFoldDB" id="A0A328B865"/>
<evidence type="ECO:0000256" key="3">
    <source>
        <dbReference type="ARBA" id="ARBA00023125"/>
    </source>
</evidence>
<evidence type="ECO:0000313" key="7">
    <source>
        <dbReference type="Proteomes" id="UP000249524"/>
    </source>
</evidence>
<comment type="similarity">
    <text evidence="1">Belongs to the LysR transcriptional regulatory family.</text>
</comment>
<dbReference type="PROSITE" id="PS50931">
    <property type="entry name" value="HTH_LYSR"/>
    <property type="match status" value="1"/>
</dbReference>
<dbReference type="PANTHER" id="PTHR30537:SF3">
    <property type="entry name" value="TRANSCRIPTIONAL REGULATORY PROTEIN"/>
    <property type="match status" value="1"/>
</dbReference>
<organism evidence="6 7">
    <name type="scientific">Phenylobacterium kunshanense</name>
    <dbReference type="NCBI Taxonomy" id="1445034"/>
    <lineage>
        <taxon>Bacteria</taxon>
        <taxon>Pseudomonadati</taxon>
        <taxon>Pseudomonadota</taxon>
        <taxon>Alphaproteobacteria</taxon>
        <taxon>Caulobacterales</taxon>
        <taxon>Caulobacteraceae</taxon>
        <taxon>Phenylobacterium</taxon>
    </lineage>
</organism>
<dbReference type="EMBL" id="QFYS01000008">
    <property type="protein sequence ID" value="RAK63333.1"/>
    <property type="molecule type" value="Genomic_DNA"/>
</dbReference>
<reference evidence="6 7" key="1">
    <citation type="submission" date="2018-05" db="EMBL/GenBank/DDBJ databases">
        <authorList>
            <person name="Lanie J.A."/>
            <person name="Ng W.-L."/>
            <person name="Kazmierczak K.M."/>
            <person name="Andrzejewski T.M."/>
            <person name="Davidsen T.M."/>
            <person name="Wayne K.J."/>
            <person name="Tettelin H."/>
            <person name="Glass J.I."/>
            <person name="Rusch D."/>
            <person name="Podicherti R."/>
            <person name="Tsui H.-C.T."/>
            <person name="Winkler M.E."/>
        </authorList>
    </citation>
    <scope>NUCLEOTIDE SEQUENCE [LARGE SCALE GENOMIC DNA]</scope>
    <source>
        <strain evidence="6 7">BUT-10</strain>
    </source>
</reference>
<keyword evidence="3" id="KW-0238">DNA-binding</keyword>
<dbReference type="SUPFAM" id="SSF53850">
    <property type="entry name" value="Periplasmic binding protein-like II"/>
    <property type="match status" value="1"/>
</dbReference>
<evidence type="ECO:0000256" key="4">
    <source>
        <dbReference type="ARBA" id="ARBA00023163"/>
    </source>
</evidence>
<keyword evidence="4" id="KW-0804">Transcription</keyword>
<protein>
    <submittedName>
        <fullName evidence="6">LysR family transcriptional regulator</fullName>
    </submittedName>
</protein>
<accession>A0A328B865</accession>
<dbReference type="Pfam" id="PF03466">
    <property type="entry name" value="LysR_substrate"/>
    <property type="match status" value="1"/>
</dbReference>
<dbReference type="Pfam" id="PF00126">
    <property type="entry name" value="HTH_1"/>
    <property type="match status" value="1"/>
</dbReference>
<evidence type="ECO:0000313" key="6">
    <source>
        <dbReference type="EMBL" id="RAK63333.1"/>
    </source>
</evidence>
<dbReference type="CDD" id="cd08422">
    <property type="entry name" value="PBP2_CrgA_like"/>
    <property type="match status" value="1"/>
</dbReference>
<dbReference type="InterPro" id="IPR000847">
    <property type="entry name" value="LysR_HTH_N"/>
</dbReference>